<sequence>MDYANYYDFLRDRAQTSVLQVYDWELKSAEVLAEFDHVIEAPNWSKDGRALYYNANGKIYRFDLAQKTERPVATGEADTCNNDHVLSPDGKAIAVSSGRGGDFMSRIYTVDLATGQSSLVTPQPHSYLHGWSPDGKTLAFCGAREHGGALAWDVYTVPAAGGQELRLTTAEGLDDGPEYSPDGKYIWFNSARTGLMQVWRMKADGGEQTQMTFDEGMNAWFPHLSPDGERLVYLAYHRGDLQPGEHLPDKQVELRTIPVGGGEEKTLLKLFGGQGSINVNSWAPNSRQFAFVSYVAGR</sequence>
<dbReference type="PANTHER" id="PTHR36842">
    <property type="entry name" value="PROTEIN TOLB HOMOLOG"/>
    <property type="match status" value="1"/>
</dbReference>
<organism evidence="2">
    <name type="scientific">termite gut metagenome</name>
    <dbReference type="NCBI Taxonomy" id="433724"/>
    <lineage>
        <taxon>unclassified sequences</taxon>
        <taxon>metagenomes</taxon>
        <taxon>organismal metagenomes</taxon>
    </lineage>
</organism>
<dbReference type="EMBL" id="HF548330">
    <property type="protein sequence ID" value="CCO21794.1"/>
    <property type="molecule type" value="Genomic_DNA"/>
</dbReference>
<dbReference type="SUPFAM" id="SSF69304">
    <property type="entry name" value="Tricorn protease N-terminal domain"/>
    <property type="match status" value="1"/>
</dbReference>
<comment type="similarity">
    <text evidence="1">Belongs to the TolB family.</text>
</comment>
<dbReference type="Pfam" id="PF07676">
    <property type="entry name" value="PD40"/>
    <property type="match status" value="4"/>
</dbReference>
<name>S0DF85_9ZZZZ</name>
<proteinExistence type="inferred from homology"/>
<dbReference type="PANTHER" id="PTHR36842:SF1">
    <property type="entry name" value="PROTEIN TOLB"/>
    <property type="match status" value="1"/>
</dbReference>
<accession>S0DF85</accession>
<dbReference type="InterPro" id="IPR011659">
    <property type="entry name" value="WD40"/>
</dbReference>
<protein>
    <submittedName>
        <fullName evidence="2">Putative TolB family protein</fullName>
    </submittedName>
</protein>
<evidence type="ECO:0000313" key="2">
    <source>
        <dbReference type="EMBL" id="CCO21794.1"/>
    </source>
</evidence>
<reference evidence="2" key="2">
    <citation type="journal article" date="2013" name="Biotechnol. Biofuels">
        <title>Mining for hemicellulases in the fungus-growing termite Pseudacanthotermes militaris using functional metagenomics.</title>
        <authorList>
            <person name="Bastien G."/>
            <person name="Arnal G."/>
            <person name="Bozonnet S."/>
            <person name="Laguerre S."/>
            <person name="Ferreira F."/>
            <person name="Faure R."/>
            <person name="Henrissat B."/>
            <person name="Lefevre F."/>
            <person name="Robe P."/>
            <person name="Bouchez O."/>
            <person name="Noirot C."/>
            <person name="Dumon C."/>
            <person name="O'Donohue M."/>
        </authorList>
    </citation>
    <scope>NUCLEOTIDE SEQUENCE</scope>
</reference>
<dbReference type="InterPro" id="IPR011042">
    <property type="entry name" value="6-blade_b-propeller_TolB-like"/>
</dbReference>
<reference evidence="2" key="1">
    <citation type="submission" date="2012-10" db="EMBL/GenBank/DDBJ databases">
        <authorList>
            <person name="Sandrine L."/>
        </authorList>
    </citation>
    <scope>NUCLEOTIDE SEQUENCE</scope>
</reference>
<gene>
    <name evidence="2" type="ORF">BN138_982</name>
</gene>
<dbReference type="AlphaFoldDB" id="S0DF85"/>
<evidence type="ECO:0000256" key="1">
    <source>
        <dbReference type="ARBA" id="ARBA00009820"/>
    </source>
</evidence>
<dbReference type="Gene3D" id="2.120.10.30">
    <property type="entry name" value="TolB, C-terminal domain"/>
    <property type="match status" value="1"/>
</dbReference>